<name>A0A644ZT36_9ZZZZ</name>
<gene>
    <name evidence="1" type="ORF">SDC9_90700</name>
</gene>
<reference evidence="1" key="1">
    <citation type="submission" date="2019-08" db="EMBL/GenBank/DDBJ databases">
        <authorList>
            <person name="Kucharzyk K."/>
            <person name="Murdoch R.W."/>
            <person name="Higgins S."/>
            <person name="Loffler F."/>
        </authorList>
    </citation>
    <scope>NUCLEOTIDE SEQUENCE</scope>
</reference>
<organism evidence="1">
    <name type="scientific">bioreactor metagenome</name>
    <dbReference type="NCBI Taxonomy" id="1076179"/>
    <lineage>
        <taxon>unclassified sequences</taxon>
        <taxon>metagenomes</taxon>
        <taxon>ecological metagenomes</taxon>
    </lineage>
</organism>
<comment type="caution">
    <text evidence="1">The sequence shown here is derived from an EMBL/GenBank/DDBJ whole genome shotgun (WGS) entry which is preliminary data.</text>
</comment>
<proteinExistence type="predicted"/>
<sequence length="81" mass="8827">MEDGVALVVVLQGGGRDLQRAKTNVVKVGLLVLDKPAALLQSLDDIERCGFVQVQPFADIGDPHTEALFGHNFQNVDRAHY</sequence>
<protein>
    <submittedName>
        <fullName evidence="1">Uncharacterized protein</fullName>
    </submittedName>
</protein>
<dbReference type="EMBL" id="VSSQ01010323">
    <property type="protein sequence ID" value="MPM44022.1"/>
    <property type="molecule type" value="Genomic_DNA"/>
</dbReference>
<evidence type="ECO:0000313" key="1">
    <source>
        <dbReference type="EMBL" id="MPM44022.1"/>
    </source>
</evidence>
<dbReference type="AlphaFoldDB" id="A0A644ZT36"/>
<accession>A0A644ZT36</accession>